<reference evidence="2" key="1">
    <citation type="journal article" date="2005" name="Genome Res.">
        <title>Gene and alternative splicing annotation with AIR.</title>
        <authorList>
            <person name="Florea L."/>
            <person name="Di Francesco V."/>
            <person name="Miller J."/>
            <person name="Turner R."/>
            <person name="Yao A."/>
            <person name="Harris M."/>
            <person name="Walenz B."/>
            <person name="Mobarry C."/>
            <person name="Merkulov G.V."/>
            <person name="Charlab R."/>
            <person name="Dew I."/>
            <person name="Deng Z."/>
            <person name="Istrail S."/>
            <person name="Li P."/>
            <person name="Sutton G."/>
        </authorList>
    </citation>
    <scope>NUCLEOTIDE SEQUENCE</scope>
    <source>
        <strain evidence="2">BN</strain>
    </source>
</reference>
<evidence type="ECO:0000313" key="4">
    <source>
        <dbReference type="Proteomes" id="UP000234681"/>
    </source>
</evidence>
<dbReference type="Proteomes" id="UP000234681">
    <property type="component" value="Chromosome 1"/>
</dbReference>
<proteinExistence type="predicted"/>
<feature type="region of interest" description="Disordered" evidence="1">
    <location>
        <begin position="31"/>
        <end position="71"/>
    </location>
</feature>
<evidence type="ECO:0000256" key="1">
    <source>
        <dbReference type="SAM" id="MobiDB-lite"/>
    </source>
</evidence>
<dbReference type="AlphaFoldDB" id="A6JBY5"/>
<reference evidence="2" key="2">
    <citation type="submission" date="2005-07" db="EMBL/GenBank/DDBJ databases">
        <authorList>
            <person name="Mural R.J."/>
            <person name="Li P.W."/>
            <person name="Adams M.D."/>
            <person name="Amanatides P.G."/>
            <person name="Baden-Tillson H."/>
            <person name="Barnstead M."/>
            <person name="Chin S.H."/>
            <person name="Dew I."/>
            <person name="Evans C.A."/>
            <person name="Ferriera S."/>
            <person name="Flanigan M."/>
            <person name="Fosler C."/>
            <person name="Glodek A."/>
            <person name="Gu Z."/>
            <person name="Holt R.A."/>
            <person name="Jennings D."/>
            <person name="Kraft C.L."/>
            <person name="Lu F."/>
            <person name="Nguyen T."/>
            <person name="Nusskern D.R."/>
            <person name="Pfannkoch C.M."/>
            <person name="Sitter C."/>
            <person name="Sutton G.G."/>
            <person name="Venter J.C."/>
            <person name="Wang Z."/>
            <person name="Woodage T."/>
            <person name="Zheng X.H."/>
            <person name="Zhong F."/>
        </authorList>
    </citation>
    <scope>NUCLEOTIDE SEQUENCE</scope>
    <source>
        <strain evidence="2">BN</strain>
        <strain evidence="4">BN, Sprague-Dawley</strain>
    </source>
</reference>
<evidence type="ECO:0000313" key="2">
    <source>
        <dbReference type="EMBL" id="EDM08508.1"/>
    </source>
</evidence>
<dbReference type="EMBL" id="CH473980">
    <property type="protein sequence ID" value="EDM08514.1"/>
    <property type="molecule type" value="Genomic_DNA"/>
</dbReference>
<evidence type="ECO:0000313" key="3">
    <source>
        <dbReference type="EMBL" id="EDM08511.1"/>
    </source>
</evidence>
<dbReference type="EMBL" id="CH473980">
    <property type="protein sequence ID" value="EDM08511.1"/>
    <property type="molecule type" value="Genomic_DNA"/>
</dbReference>
<sequence>MRELAAEAPGEAWPTTPVAPLRQRRCWWRARPGGGSRRERDAAAGDPSWTGEEEQADGSCGRASTRYLRRW</sequence>
<dbReference type="EMBL" id="CH473980">
    <property type="protein sequence ID" value="EDM08508.1"/>
    <property type="molecule type" value="Genomic_DNA"/>
</dbReference>
<accession>A6JBY5</accession>
<gene>
    <name evidence="2" type="ORF">rCG_24770</name>
</gene>
<organism evidence="2 4">
    <name type="scientific">Rattus norvegicus</name>
    <name type="common">Rat</name>
    <dbReference type="NCBI Taxonomy" id="10116"/>
    <lineage>
        <taxon>Eukaryota</taxon>
        <taxon>Metazoa</taxon>
        <taxon>Chordata</taxon>
        <taxon>Craniata</taxon>
        <taxon>Vertebrata</taxon>
        <taxon>Euteleostomi</taxon>
        <taxon>Mammalia</taxon>
        <taxon>Eutheria</taxon>
        <taxon>Euarchontoglires</taxon>
        <taxon>Glires</taxon>
        <taxon>Rodentia</taxon>
        <taxon>Myomorpha</taxon>
        <taxon>Muroidea</taxon>
        <taxon>Muridae</taxon>
        <taxon>Murinae</taxon>
        <taxon>Rattus</taxon>
    </lineage>
</organism>
<protein>
    <submittedName>
        <fullName evidence="2">RCG24770, isoform CRA_b</fullName>
    </submittedName>
</protein>
<reference evidence="4" key="3">
    <citation type="submission" date="2005-09" db="EMBL/GenBank/DDBJ databases">
        <authorList>
            <person name="Mural R.J."/>
            <person name="Li P.W."/>
            <person name="Adams M.D."/>
            <person name="Amanatides P.G."/>
            <person name="Baden-Tillson H."/>
            <person name="Barnstead M."/>
            <person name="Chin S.H."/>
            <person name="Dew I."/>
            <person name="Evans C.A."/>
            <person name="Ferriera S."/>
            <person name="Flanigan M."/>
            <person name="Fosler C."/>
            <person name="Glodek A."/>
            <person name="Gu Z."/>
            <person name="Holt R.A."/>
            <person name="Jennings D."/>
            <person name="Kraft C.L."/>
            <person name="Lu F."/>
            <person name="Nguyen T."/>
            <person name="Nusskern D.R."/>
            <person name="Pfannkoch C.M."/>
            <person name="Sitter C."/>
            <person name="Sutton G.G."/>
            <person name="Venter J.C."/>
            <person name="Wang Z."/>
            <person name="Woodage T."/>
            <person name="Zheng X.H."/>
            <person name="Zhong F."/>
        </authorList>
    </citation>
    <scope>NUCLEOTIDE SEQUENCE [LARGE SCALE GENOMIC DNA]</scope>
    <source>
        <strain evidence="3">BN</strain>
        <strain evidence="4">BN, Sprague-Dawley</strain>
    </source>
</reference>
<name>A6JBY5_RAT</name>